<feature type="transmembrane region" description="Helical" evidence="18">
    <location>
        <begin position="464"/>
        <end position="482"/>
    </location>
</feature>
<keyword evidence="16" id="KW-1160">Virus entry into host cell</keyword>
<name>A0A4P8D7U9_9VIRU</name>
<evidence type="ECO:0000256" key="4">
    <source>
        <dbReference type="ARBA" id="ARBA00015294"/>
    </source>
</evidence>
<evidence type="ECO:0000313" key="22">
    <source>
        <dbReference type="EMBL" id="QLA46977.1"/>
    </source>
</evidence>
<evidence type="ECO:0000256" key="18">
    <source>
        <dbReference type="SAM" id="Phobius"/>
    </source>
</evidence>
<feature type="domain" description="Bunyavirus glycoprotein G2" evidence="20">
    <location>
        <begin position="24"/>
        <end position="305"/>
    </location>
</feature>
<evidence type="ECO:0000256" key="16">
    <source>
        <dbReference type="ARBA" id="ARBA00023296"/>
    </source>
</evidence>
<keyword evidence="14" id="KW-0325">Glycoprotein</keyword>
<keyword evidence="7" id="KW-0732">Signal</keyword>
<feature type="transmembrane region" description="Helical" evidence="18">
    <location>
        <begin position="208"/>
        <end position="225"/>
    </location>
</feature>
<dbReference type="GO" id="GO:0046718">
    <property type="term" value="P:symbiont entry into host cell"/>
    <property type="evidence" value="ECO:0007669"/>
    <property type="project" value="UniProtKB-KW"/>
</dbReference>
<dbReference type="InterPro" id="IPR005168">
    <property type="entry name" value="Bunya_G2"/>
</dbReference>
<reference evidence="22" key="2">
    <citation type="submission" date="2019-05" db="EMBL/GenBank/DDBJ databases">
        <title>Genomic Characterization of 104 Bunyaviruses in the Families Peribunyaviridae, Nairoviridae, and Phenuiviridae.</title>
        <authorList>
            <person name="Kapuscinski M."/>
            <person name="Bergren N."/>
            <person name="Russell B."/>
            <person name="Lee J."/>
            <person name="Borland E."/>
            <person name="King D."/>
            <person name="Burkhalter K."/>
            <person name="Stenglein M."/>
            <person name="Kading R."/>
        </authorList>
    </citation>
    <scope>NUCLEOTIDE SEQUENCE</scope>
    <source>
        <strain evidence="22">VP 488A</strain>
    </source>
</reference>
<evidence type="ECO:0000256" key="3">
    <source>
        <dbReference type="ARBA" id="ARBA00004625"/>
    </source>
</evidence>
<keyword evidence="15" id="KW-1038">Host endoplasmic reticulum</keyword>
<keyword evidence="6 18" id="KW-0812">Transmembrane</keyword>
<dbReference type="RefSeq" id="YP_010086209.1">
    <property type="nucleotide sequence ID" value="NC_055410.1"/>
</dbReference>
<evidence type="ECO:0000256" key="6">
    <source>
        <dbReference type="ARBA" id="ARBA00022692"/>
    </source>
</evidence>
<dbReference type="KEGG" id="vg:65247041"/>
<dbReference type="GO" id="GO:0019062">
    <property type="term" value="P:virion attachment to host cell"/>
    <property type="evidence" value="ECO:0007669"/>
    <property type="project" value="UniProtKB-KW"/>
</dbReference>
<evidence type="ECO:0000256" key="10">
    <source>
        <dbReference type="ARBA" id="ARBA00022844"/>
    </source>
</evidence>
<dbReference type="EMBL" id="MK896593">
    <property type="protein sequence ID" value="QLA46977.1"/>
    <property type="molecule type" value="Viral_cRNA"/>
</dbReference>
<dbReference type="Proteomes" id="UP000503611">
    <property type="component" value="Genome"/>
</dbReference>
<evidence type="ECO:0000259" key="20">
    <source>
        <dbReference type="Pfam" id="PF03563"/>
    </source>
</evidence>
<dbReference type="NCBIfam" id="TIGR04210">
    <property type="entry name" value="bunya_NSm"/>
    <property type="match status" value="1"/>
</dbReference>
<evidence type="ECO:0000256" key="17">
    <source>
        <dbReference type="ARBA" id="ARBA00031199"/>
    </source>
</evidence>
<evidence type="ECO:0000259" key="19">
    <source>
        <dbReference type="Pfam" id="PF03557"/>
    </source>
</evidence>
<evidence type="ECO:0000256" key="8">
    <source>
        <dbReference type="ARBA" id="ARBA00022804"/>
    </source>
</evidence>
<dbReference type="GO" id="GO:0044178">
    <property type="term" value="C:host cell Golgi membrane"/>
    <property type="evidence" value="ECO:0007669"/>
    <property type="project" value="UniProtKB-SubCell"/>
</dbReference>
<dbReference type="InterPro" id="IPR005167">
    <property type="entry name" value="Bunya_G1"/>
</dbReference>
<evidence type="ECO:0000256" key="9">
    <source>
        <dbReference type="ARBA" id="ARBA00022812"/>
    </source>
</evidence>
<feature type="transmembrane region" description="Helical" evidence="18">
    <location>
        <begin position="1400"/>
        <end position="1425"/>
    </location>
</feature>
<keyword evidence="11" id="KW-1043">Host membrane</keyword>
<protein>
    <recommendedName>
        <fullName evidence="4">Envelopment polyprotein</fullName>
    </recommendedName>
    <alternativeName>
        <fullName evidence="17">M polyprotein</fullName>
    </alternativeName>
</protein>
<organism evidence="21 23">
    <name type="scientific">Caimito virus</name>
    <dbReference type="NCBI Taxonomy" id="2572766"/>
    <lineage>
        <taxon>Viruses</taxon>
        <taxon>Riboviria</taxon>
        <taxon>Orthornavirae</taxon>
        <taxon>Negarnaviricota</taxon>
        <taxon>Polyploviricotina</taxon>
        <taxon>Bunyaviricetes</taxon>
        <taxon>Elliovirales</taxon>
        <taxon>Peribunyaviridae</taxon>
        <taxon>Pacuvirus</taxon>
        <taxon>Pacuvirus caimitoense</taxon>
    </lineage>
</organism>
<evidence type="ECO:0000313" key="23">
    <source>
        <dbReference type="Proteomes" id="UP000503611"/>
    </source>
</evidence>
<dbReference type="InterPro" id="IPR026400">
    <property type="entry name" value="Bunya_nonstruc_pro_NSm"/>
</dbReference>
<sequence length="1458" mass="165160">MILLLVIMCIIDRTLQVPTETHYCFTGGRTSITKHNMRLGPRQCIRDDVSLIKITYTKTGNDSHGPVYDMTISRKDTVKNWFSCNPKATENGPLQLLELDEQLNMHFGHYSCTKHCEIKIDKEYARIELSTSGLNYYEVLGTINQRNWVASKIHIDLANTCENLVVTCGLDTIKFHACFKQHMECNRFFKDTWIPAILIQGFCSNIELFLFFLFLLTCFTLLWLIAKTFLCYIMIPIYLPIAIAYARIYNRFLKKCKSCGLAVHPMGSCGVECVCGMIFESTDRLKRHREAKLGCKGYKSGIAARRACRSKMSNFSLALFMALFLFFFLTPSLAVQVPINDGRVLNAEDISQSIVDLYSIVENVMTIQFWLQISCLFLSAFTIFLILGKYIMERSAVSNARRCRECSLYHKRGSLCNRTCICGYIQKTGNPDLLVQEMLLITHTASKKCFLKSYKKRSKKIDNIMLLIMLTIFLSTSIGTAAEESCNGQSDEEKYACKCLENQTNDILNMSKDCLAIANSLDCSNAGKMIELLKNMNPFESARKRIDELTKMSRFDLAKNQFNANTSTWFFTHEIVSAITNCGTDIQKTANLAEVEILLKVSTPYPCKPPVKTNNEAECKCMRGEQCNDSSIKSTYDGQQAEYEHDLKFVADRLHKIIPGGYQKMLFLAITQKRQDILDFIIDKMVVGYLQSAPAASGYLKVLKKSFKEELVKKTDSPLFYVKMVKPNDVVYTHVPFDKVKNYAHTDSIKICPKTSNWFIIRCIGLNSNDAIHMLICKDKGNIITTGNLYTVSGNLCYMDQTCDVEMKPFKLLDLGRMNRLVCSKVNQEQTKLVYLNNRDQLGVCNYKNQGTCKIKTESAVSSRSVVVCGDDVIHADIKHLTQKSDSDHGTFCFDSKCESKRAFINPNRIEECKLSRDIQQNQKDIAVNQHKTLEEYLESIKTNLMQGLKTDKYVPTANLPKHVPVYKHLTLQGSETNDGITSSFVKFSMAAMTGSSAGFHIKTPSGQDLFDIVVYIVNSEISSLYDFSYITGSTKTIHSYHDEVCNENCPKSIKGKPNEAIAFFKERTSQWGCEEWGCLAINTGCVFGWCQDVILNEARVYQKATESSIKTKLCISLPTQTFCQEIEGVEPSIGETINAQLSTVQIEHFKTPVLIRDGLVYTGQINNRGSYAPICGSVQKYKKRTFGSGTPHVDYTCHAAKRKDVIIRGCFVNMYKACKMLEPYNVIIGRRTNETIQLKRNDLNLGNLEIKILLGDISFKQFAEDAEIHYKAKCAGCIDCMDGISCNIEIHFDKEISCPIKSLDCELFYHNLLISPDKSEYDIKIKCPAKLDAVEMSICGISQKVPLEIVQHKEVVEVDNNESPTYIREEDLRCGNWLCKVYNEGISGLGGLFSIFGNAYYWALGTVIAVIVLLLIVFIFFPIIKKCLMNIKEIKALDDKRDELIRRRLLEMKTKGA</sequence>
<keyword evidence="23" id="KW-1185">Reference proteome</keyword>
<dbReference type="GO" id="GO:0055036">
    <property type="term" value="C:virion membrane"/>
    <property type="evidence" value="ECO:0007669"/>
    <property type="project" value="UniProtKB-SubCell"/>
</dbReference>
<dbReference type="GO" id="GO:0044167">
    <property type="term" value="C:host cell endoplasmic reticulum membrane"/>
    <property type="evidence" value="ECO:0007669"/>
    <property type="project" value="UniProtKB-SubCell"/>
</dbReference>
<keyword evidence="13 18" id="KW-0472">Membrane</keyword>
<dbReference type="GeneID" id="65247041"/>
<accession>A0A4P8D7U9</accession>
<keyword evidence="12 18" id="KW-1133">Transmembrane helix</keyword>
<proteinExistence type="predicted"/>
<reference evidence="21 23" key="1">
    <citation type="submission" date="2018-12" db="EMBL/GenBank/DDBJ databases">
        <authorList>
            <person name="Hughes H.R."/>
            <person name="Russell B.J."/>
            <person name="Lambert A.J."/>
        </authorList>
    </citation>
    <scope>NUCLEOTIDE SEQUENCE [LARGE SCALE GENOMIC DNA]</scope>
    <source>
        <strain evidence="21">VP-488A</strain>
    </source>
</reference>
<keyword evidence="8" id="KW-1161">Viral attachment to host cell</keyword>
<dbReference type="GO" id="GO:0044003">
    <property type="term" value="P:symbiont-mediated perturbation of host process"/>
    <property type="evidence" value="ECO:0007669"/>
    <property type="project" value="InterPro"/>
</dbReference>
<evidence type="ECO:0000256" key="15">
    <source>
        <dbReference type="ARBA" id="ARBA00023184"/>
    </source>
</evidence>
<evidence type="ECO:0000256" key="2">
    <source>
        <dbReference type="ARBA" id="ARBA00004252"/>
    </source>
</evidence>
<evidence type="ECO:0000256" key="14">
    <source>
        <dbReference type="ARBA" id="ARBA00023180"/>
    </source>
</evidence>
<comment type="subcellular location">
    <subcellularLocation>
        <location evidence="2">Host Golgi apparatus membrane</location>
        <topology evidence="2">Multi-pass membrane protein</topology>
    </subcellularLocation>
    <subcellularLocation>
        <location evidence="3">Host endoplasmic reticulum membrane</location>
    </subcellularLocation>
    <subcellularLocation>
        <location evidence="1">Virion membrane</location>
    </subcellularLocation>
</comment>
<keyword evidence="5" id="KW-0945">Host-virus interaction</keyword>
<evidence type="ECO:0000256" key="12">
    <source>
        <dbReference type="ARBA" id="ARBA00022989"/>
    </source>
</evidence>
<feature type="transmembrane region" description="Helical" evidence="18">
    <location>
        <begin position="230"/>
        <end position="249"/>
    </location>
</feature>
<evidence type="ECO:0000256" key="7">
    <source>
        <dbReference type="ARBA" id="ARBA00022729"/>
    </source>
</evidence>
<keyword evidence="9" id="KW-1040">Host Golgi apparatus</keyword>
<evidence type="ECO:0000256" key="13">
    <source>
        <dbReference type="ARBA" id="ARBA00023136"/>
    </source>
</evidence>
<evidence type="ECO:0000256" key="1">
    <source>
        <dbReference type="ARBA" id="ARBA00004182"/>
    </source>
</evidence>
<feature type="transmembrane region" description="Helical" evidence="18">
    <location>
        <begin position="369"/>
        <end position="392"/>
    </location>
</feature>
<dbReference type="Pfam" id="PF03563">
    <property type="entry name" value="Bunya_G2"/>
    <property type="match status" value="1"/>
</dbReference>
<feature type="transmembrane region" description="Helical" evidence="18">
    <location>
        <begin position="315"/>
        <end position="335"/>
    </location>
</feature>
<evidence type="ECO:0000313" key="21">
    <source>
        <dbReference type="EMBL" id="QCI62736.1"/>
    </source>
</evidence>
<dbReference type="EMBL" id="MK330760">
    <property type="protein sequence ID" value="QCI62736.1"/>
    <property type="molecule type" value="Viral_cRNA"/>
</dbReference>
<dbReference type="Pfam" id="PF03557">
    <property type="entry name" value="Bunya_G1"/>
    <property type="match status" value="1"/>
</dbReference>
<feature type="domain" description="Bunyavirus glycoprotein G1" evidence="19">
    <location>
        <begin position="618"/>
        <end position="1386"/>
    </location>
</feature>
<evidence type="ECO:0000256" key="11">
    <source>
        <dbReference type="ARBA" id="ARBA00022870"/>
    </source>
</evidence>
<evidence type="ECO:0000256" key="5">
    <source>
        <dbReference type="ARBA" id="ARBA00022581"/>
    </source>
</evidence>
<keyword evidence="10" id="KW-0946">Virion</keyword>